<gene>
    <name evidence="3" type="ORF">NB231_09633</name>
</gene>
<feature type="chain" id="PRO_5002666664" description="Ice-binding protein C-terminal domain-containing protein" evidence="1">
    <location>
        <begin position="30"/>
        <end position="341"/>
    </location>
</feature>
<dbReference type="eggNOG" id="ENOG5033D2G">
    <property type="taxonomic scope" value="Bacteria"/>
</dbReference>
<dbReference type="NCBIfam" id="TIGR02595">
    <property type="entry name" value="PEP_CTERM"/>
    <property type="match status" value="1"/>
</dbReference>
<keyword evidence="4" id="KW-1185">Reference proteome</keyword>
<evidence type="ECO:0000313" key="4">
    <source>
        <dbReference type="Proteomes" id="UP000003374"/>
    </source>
</evidence>
<sequence>MTMNKFKQSVLAAAVGGLTAVGFVGSAQAGALGTSVLRLTDLTISDGVGVLDASDFTALSGNSTADTTASLASVAGSAGSSANVGAIPAVGIGLGIACQGGCIPGIAPAGSFPIKSSAAVPPDPSAHFAASDQLQAGAPITGIGPAVAGAEASHGAYVSLTKVDTGSAEANNGLNVSFNFAMGSGGSLIFAYDAEAYLEAFTNADAIFPTNASAAYSLIFTIDDLDAGTNVVTWAPNGGDDVGSRSAFGLMAETDPFSLNDGVSRNAPFNGASFRGAALGMANAGAFSATTVALEAGTNYQLAIRSSSEADASKVVPEPSVLALLGVGILGLGFIRRCKAS</sequence>
<dbReference type="InterPro" id="IPR048213">
    <property type="entry name" value="EDSA_1-like"/>
</dbReference>
<feature type="signal peptide" evidence="1">
    <location>
        <begin position="1"/>
        <end position="29"/>
    </location>
</feature>
<evidence type="ECO:0000259" key="2">
    <source>
        <dbReference type="Pfam" id="PF07589"/>
    </source>
</evidence>
<name>A4BNA4_9GAMM</name>
<dbReference type="AlphaFoldDB" id="A4BNA4"/>
<reference evidence="3 4" key="1">
    <citation type="submission" date="2006-02" db="EMBL/GenBank/DDBJ databases">
        <authorList>
            <person name="Waterbury J."/>
            <person name="Ferriera S."/>
            <person name="Johnson J."/>
            <person name="Kravitz S."/>
            <person name="Halpern A."/>
            <person name="Remington K."/>
            <person name="Beeson K."/>
            <person name="Tran B."/>
            <person name="Rogers Y.-H."/>
            <person name="Friedman R."/>
            <person name="Venter J.C."/>
        </authorList>
    </citation>
    <scope>NUCLEOTIDE SEQUENCE [LARGE SCALE GENOMIC DNA]</scope>
    <source>
        <strain evidence="3 4">Nb-231</strain>
    </source>
</reference>
<dbReference type="HOGENOM" id="CLU_813359_0_0_6"/>
<keyword evidence="1" id="KW-0732">Signal</keyword>
<dbReference type="Pfam" id="PF07589">
    <property type="entry name" value="PEP-CTERM"/>
    <property type="match status" value="1"/>
</dbReference>
<dbReference type="InterPro" id="IPR013424">
    <property type="entry name" value="Ice-binding_C"/>
</dbReference>
<feature type="domain" description="Ice-binding protein C-terminal" evidence="2">
    <location>
        <begin position="316"/>
        <end position="337"/>
    </location>
</feature>
<dbReference type="NCBIfam" id="NF041538">
    <property type="entry name" value="PEP_EDSA_1"/>
    <property type="match status" value="1"/>
</dbReference>
<dbReference type="Proteomes" id="UP000003374">
    <property type="component" value="Unassembled WGS sequence"/>
</dbReference>
<evidence type="ECO:0000313" key="3">
    <source>
        <dbReference type="EMBL" id="EAR22703.1"/>
    </source>
</evidence>
<comment type="caution">
    <text evidence="3">The sequence shown here is derived from an EMBL/GenBank/DDBJ whole genome shotgun (WGS) entry which is preliminary data.</text>
</comment>
<evidence type="ECO:0000256" key="1">
    <source>
        <dbReference type="SAM" id="SignalP"/>
    </source>
</evidence>
<organism evidence="3 4">
    <name type="scientific">Nitrococcus mobilis Nb-231</name>
    <dbReference type="NCBI Taxonomy" id="314278"/>
    <lineage>
        <taxon>Bacteria</taxon>
        <taxon>Pseudomonadati</taxon>
        <taxon>Pseudomonadota</taxon>
        <taxon>Gammaproteobacteria</taxon>
        <taxon>Chromatiales</taxon>
        <taxon>Ectothiorhodospiraceae</taxon>
        <taxon>Nitrococcus</taxon>
    </lineage>
</organism>
<protein>
    <recommendedName>
        <fullName evidence="2">Ice-binding protein C-terminal domain-containing protein</fullName>
    </recommendedName>
</protein>
<dbReference type="EMBL" id="AAOF01000002">
    <property type="protein sequence ID" value="EAR22703.1"/>
    <property type="molecule type" value="Genomic_DNA"/>
</dbReference>
<proteinExistence type="predicted"/>
<accession>A4BNA4</accession>